<name>A0A1P8WNE2_9PLAN</name>
<dbReference type="STRING" id="1891926.Fuma_05238"/>
<gene>
    <name evidence="1" type="ORF">Fuma_05238</name>
</gene>
<evidence type="ECO:0000313" key="2">
    <source>
        <dbReference type="Proteomes" id="UP000187735"/>
    </source>
</evidence>
<dbReference type="AlphaFoldDB" id="A0A1P8WNE2"/>
<dbReference type="KEGG" id="fmr:Fuma_05238"/>
<accession>A0A1P8WNE2</accession>
<reference evidence="1 2" key="1">
    <citation type="journal article" date="2016" name="Front. Microbiol.">
        <title>Fuerstia marisgermanicae gen. nov., sp. nov., an Unusual Member of the Phylum Planctomycetes from the German Wadden Sea.</title>
        <authorList>
            <person name="Kohn T."/>
            <person name="Heuer A."/>
            <person name="Jogler M."/>
            <person name="Vollmers J."/>
            <person name="Boedeker C."/>
            <person name="Bunk B."/>
            <person name="Rast P."/>
            <person name="Borchert D."/>
            <person name="Glockner I."/>
            <person name="Freese H.M."/>
            <person name="Klenk H.P."/>
            <person name="Overmann J."/>
            <person name="Kaster A.K."/>
            <person name="Rohde M."/>
            <person name="Wiegand S."/>
            <person name="Jogler C."/>
        </authorList>
    </citation>
    <scope>NUCLEOTIDE SEQUENCE [LARGE SCALE GENOMIC DNA]</scope>
    <source>
        <strain evidence="1 2">NH11</strain>
    </source>
</reference>
<keyword evidence="2" id="KW-1185">Reference proteome</keyword>
<evidence type="ECO:0000313" key="1">
    <source>
        <dbReference type="EMBL" id="APZ95579.1"/>
    </source>
</evidence>
<protein>
    <submittedName>
        <fullName evidence="1">Uncharacterized protein</fullName>
    </submittedName>
</protein>
<dbReference type="EMBL" id="CP017641">
    <property type="protein sequence ID" value="APZ95579.1"/>
    <property type="molecule type" value="Genomic_DNA"/>
</dbReference>
<organism evidence="1 2">
    <name type="scientific">Fuerstiella marisgermanici</name>
    <dbReference type="NCBI Taxonomy" id="1891926"/>
    <lineage>
        <taxon>Bacteria</taxon>
        <taxon>Pseudomonadati</taxon>
        <taxon>Planctomycetota</taxon>
        <taxon>Planctomycetia</taxon>
        <taxon>Planctomycetales</taxon>
        <taxon>Planctomycetaceae</taxon>
        <taxon>Fuerstiella</taxon>
    </lineage>
</organism>
<dbReference type="RefSeq" id="WP_077026725.1">
    <property type="nucleotide sequence ID" value="NZ_CP017641.1"/>
</dbReference>
<dbReference type="Proteomes" id="UP000187735">
    <property type="component" value="Chromosome"/>
</dbReference>
<proteinExistence type="predicted"/>
<sequence length="126" mass="13694">MAGGGILVVAMLLFFSPQVLGILSFGSFIPDQTTVEATLKDYFARYEALEGDSIDPDAWKEFGDEVRGTAGGWIKSYRAAAGRRSERDIALQQAATTMVQITNCNVGNAEQRLKLAAAFSQQIQSR</sequence>